<organism evidence="4 5">
    <name type="scientific">Streptomyces bangladeshensis</name>
    <dbReference type="NCBI Taxonomy" id="295352"/>
    <lineage>
        <taxon>Bacteria</taxon>
        <taxon>Bacillati</taxon>
        <taxon>Actinomycetota</taxon>
        <taxon>Actinomycetes</taxon>
        <taxon>Kitasatosporales</taxon>
        <taxon>Streptomycetaceae</taxon>
        <taxon>Streptomyces</taxon>
    </lineage>
</organism>
<dbReference type="GO" id="GO:0008168">
    <property type="term" value="F:methyltransferase activity"/>
    <property type="evidence" value="ECO:0007669"/>
    <property type="project" value="UniProtKB-KW"/>
</dbReference>
<evidence type="ECO:0000259" key="3">
    <source>
        <dbReference type="Pfam" id="PF13649"/>
    </source>
</evidence>
<gene>
    <name evidence="4" type="ORF">GCM10009787_60940</name>
</gene>
<reference evidence="4 5" key="1">
    <citation type="journal article" date="2019" name="Int. J. Syst. Evol. Microbiol.">
        <title>The Global Catalogue of Microorganisms (GCM) 10K type strain sequencing project: providing services to taxonomists for standard genome sequencing and annotation.</title>
        <authorList>
            <consortium name="The Broad Institute Genomics Platform"/>
            <consortium name="The Broad Institute Genome Sequencing Center for Infectious Disease"/>
            <person name="Wu L."/>
            <person name="Ma J."/>
        </authorList>
    </citation>
    <scope>NUCLEOTIDE SEQUENCE [LARGE SCALE GENOMIC DNA]</scope>
    <source>
        <strain evidence="4 5">JCM 14924</strain>
    </source>
</reference>
<dbReference type="PANTHER" id="PTHR43861:SF1">
    <property type="entry name" value="TRANS-ACONITATE 2-METHYLTRANSFERASE"/>
    <property type="match status" value="1"/>
</dbReference>
<dbReference type="EMBL" id="BAAAOQ010000023">
    <property type="protein sequence ID" value="GAA2202345.1"/>
    <property type="molecule type" value="Genomic_DNA"/>
</dbReference>
<dbReference type="SUPFAM" id="SSF53335">
    <property type="entry name" value="S-adenosyl-L-methionine-dependent methyltransferases"/>
    <property type="match status" value="1"/>
</dbReference>
<protein>
    <submittedName>
        <fullName evidence="4">Class I SAM-dependent methyltransferase</fullName>
    </submittedName>
</protein>
<dbReference type="Proteomes" id="UP001501391">
    <property type="component" value="Unassembled WGS sequence"/>
</dbReference>
<keyword evidence="2" id="KW-0808">Transferase</keyword>
<keyword evidence="1 4" id="KW-0489">Methyltransferase</keyword>
<dbReference type="InterPro" id="IPR041698">
    <property type="entry name" value="Methyltransf_25"/>
</dbReference>
<proteinExistence type="predicted"/>
<evidence type="ECO:0000256" key="2">
    <source>
        <dbReference type="ARBA" id="ARBA00022679"/>
    </source>
</evidence>
<dbReference type="PANTHER" id="PTHR43861">
    <property type="entry name" value="TRANS-ACONITATE 2-METHYLTRANSFERASE-RELATED"/>
    <property type="match status" value="1"/>
</dbReference>
<evidence type="ECO:0000313" key="5">
    <source>
        <dbReference type="Proteomes" id="UP001501391"/>
    </source>
</evidence>
<dbReference type="Gene3D" id="2.20.130.10">
    <property type="entry name" value="CAC2371-like domains"/>
    <property type="match status" value="1"/>
</dbReference>
<dbReference type="CDD" id="cd02440">
    <property type="entry name" value="AdoMet_MTases"/>
    <property type="match status" value="1"/>
</dbReference>
<dbReference type="InterPro" id="IPR029063">
    <property type="entry name" value="SAM-dependent_MTases_sf"/>
</dbReference>
<dbReference type="Pfam" id="PF13649">
    <property type="entry name" value="Methyltransf_25"/>
    <property type="match status" value="1"/>
</dbReference>
<feature type="domain" description="Methyltransferase" evidence="3">
    <location>
        <begin position="38"/>
        <end position="131"/>
    </location>
</feature>
<evidence type="ECO:0000256" key="1">
    <source>
        <dbReference type="ARBA" id="ARBA00022603"/>
    </source>
</evidence>
<name>A0ABN3C078_9ACTN</name>
<dbReference type="RefSeq" id="WP_086697581.1">
    <property type="nucleotide sequence ID" value="NZ_BAAAOQ010000023.1"/>
</dbReference>
<keyword evidence="5" id="KW-1185">Reference proteome</keyword>
<evidence type="ECO:0000313" key="4">
    <source>
        <dbReference type="EMBL" id="GAA2202345.1"/>
    </source>
</evidence>
<comment type="caution">
    <text evidence="4">The sequence shown here is derived from an EMBL/GenBank/DDBJ whole genome shotgun (WGS) entry which is preliminary data.</text>
</comment>
<dbReference type="Gene3D" id="3.40.50.150">
    <property type="entry name" value="Vaccinia Virus protein VP39"/>
    <property type="match status" value="1"/>
</dbReference>
<accession>A0ABN3C078</accession>
<dbReference type="GO" id="GO:0032259">
    <property type="term" value="P:methylation"/>
    <property type="evidence" value="ECO:0007669"/>
    <property type="project" value="UniProtKB-KW"/>
</dbReference>
<sequence length="246" mass="27499">MVDHAFADLSLAALYDRLNPWGPGDAFYLGLLREAGSVLDIGCGTGQLLRRARAEGHRGRLMGLDPAAAMLVQARRERPDIEWVLGDVRVRHWEQDFDLVVMTGHAFQELLTDEDIRTCLHAARAALRDGGRFVFETRNPGARAWERWTPDRVHEIVAADGTAVRVWHEVRGEGPDRGRVRFTETYDGDGWPAPRVVHSVLRFLDAGALEDFLTEAGLRVVEQYGDWGRGPLTPDSPEIVTVARKA</sequence>